<proteinExistence type="inferred from homology"/>
<evidence type="ECO:0000259" key="2">
    <source>
        <dbReference type="Pfam" id="PF19289"/>
    </source>
</evidence>
<name>A0AAE3E4L6_9FIRM</name>
<dbReference type="Proteomes" id="UP001198200">
    <property type="component" value="Unassembled WGS sequence"/>
</dbReference>
<evidence type="ECO:0000313" key="4">
    <source>
        <dbReference type="EMBL" id="MCC2222142.1"/>
    </source>
</evidence>
<sequence length="460" mass="50362">MIQKDEIRQVLESAKALGIEFAELFFEDREETNIPCIETVIQGVKSLRICGAGLYLIQGLSNVYLYTNQVTKEALLDLVKKGAEMLEIKARAAAAGIVLTEKSYHNPCPVVKYPSQISNQDKINVLLEADKAARSAGVNVRSLNVNYFDTDQRVLIANTEGLYTTDRRVTTRMRMQAVVADGDSAYGTWDDYTKASGFEAYDDELSYTSFAKDMVKRADRIRTAGSISPCTVPVVLAAGGCGTLWHESCGHSLEAIAIAHRSSAFVDKIGEKVASDKVTLVDDGTLPGQYGSAAIDDEGHPMQRNILIENGVLKSYMCDRYYGKLLGMESTGSGRRQNYTYAPVSRMTNTCLAEGSDDEDEIVRSVDNGLYVESIGGGFGGMQFSLEVKEGFWIKNGQIDRDHQVKNIMLTGNGIDVIKRIDRVGKKMKYEKGGFCGASSGLIPTTTPQPMVRISHMAIG</sequence>
<dbReference type="GO" id="GO:0006508">
    <property type="term" value="P:proteolysis"/>
    <property type="evidence" value="ECO:0007669"/>
    <property type="project" value="UniProtKB-KW"/>
</dbReference>
<dbReference type="RefSeq" id="WP_227102123.1">
    <property type="nucleotide sequence ID" value="NZ_JAJEQN010000028.1"/>
</dbReference>
<comment type="caution">
    <text evidence="4">The sequence shown here is derived from an EMBL/GenBank/DDBJ whole genome shotgun (WGS) entry which is preliminary data.</text>
</comment>
<dbReference type="GO" id="GO:0005829">
    <property type="term" value="C:cytosol"/>
    <property type="evidence" value="ECO:0007669"/>
    <property type="project" value="TreeGrafter"/>
</dbReference>
<evidence type="ECO:0000259" key="3">
    <source>
        <dbReference type="Pfam" id="PF19290"/>
    </source>
</evidence>
<gene>
    <name evidence="4" type="ORF">LKD48_10920</name>
</gene>
<evidence type="ECO:0000256" key="1">
    <source>
        <dbReference type="ARBA" id="ARBA00005836"/>
    </source>
</evidence>
<feature type="domain" description="Metalloprotease TldD/E central" evidence="3">
    <location>
        <begin position="113"/>
        <end position="218"/>
    </location>
</feature>
<dbReference type="Pfam" id="PF19289">
    <property type="entry name" value="PmbA_TldD_3rd"/>
    <property type="match status" value="1"/>
</dbReference>
<evidence type="ECO:0000313" key="5">
    <source>
        <dbReference type="Proteomes" id="UP001198200"/>
    </source>
</evidence>
<dbReference type="EMBL" id="JAJEQN010000028">
    <property type="protein sequence ID" value="MCC2222142.1"/>
    <property type="molecule type" value="Genomic_DNA"/>
</dbReference>
<organism evidence="4 5">
    <name type="scientific">Anthropogastromicrobium aceti</name>
    <dbReference type="NCBI Taxonomy" id="2981768"/>
    <lineage>
        <taxon>Bacteria</taxon>
        <taxon>Bacillati</taxon>
        <taxon>Bacillota</taxon>
        <taxon>Clostridia</taxon>
        <taxon>Lachnospirales</taxon>
        <taxon>Lachnospiraceae</taxon>
        <taxon>Anthropogastromicrobium</taxon>
    </lineage>
</organism>
<accession>A0AAE3E4L6</accession>
<dbReference type="PANTHER" id="PTHR30624">
    <property type="entry name" value="UNCHARACTERIZED PROTEIN TLDD AND PMBA"/>
    <property type="match status" value="1"/>
</dbReference>
<comment type="similarity">
    <text evidence="1">Belongs to the peptidase U62 family.</text>
</comment>
<dbReference type="Gene3D" id="3.30.2290.10">
    <property type="entry name" value="PmbA/TldD superfamily"/>
    <property type="match status" value="1"/>
</dbReference>
<dbReference type="GO" id="GO:0008237">
    <property type="term" value="F:metallopeptidase activity"/>
    <property type="evidence" value="ECO:0007669"/>
    <property type="project" value="UniProtKB-KW"/>
</dbReference>
<keyword evidence="5" id="KW-1185">Reference proteome</keyword>
<dbReference type="InterPro" id="IPR051463">
    <property type="entry name" value="Peptidase_U62_metallo"/>
</dbReference>
<dbReference type="InterPro" id="IPR045570">
    <property type="entry name" value="Metalloprtase-TldD/E_cen_dom"/>
</dbReference>
<dbReference type="SUPFAM" id="SSF111283">
    <property type="entry name" value="Putative modulator of DNA gyrase, PmbA/TldD"/>
    <property type="match status" value="1"/>
</dbReference>
<dbReference type="InterPro" id="IPR036059">
    <property type="entry name" value="TldD/PmbA_sf"/>
</dbReference>
<dbReference type="InterPro" id="IPR035068">
    <property type="entry name" value="TldD/PmbA_N"/>
</dbReference>
<dbReference type="AlphaFoldDB" id="A0AAE3E4L6"/>
<dbReference type="PANTHER" id="PTHR30624:SF4">
    <property type="entry name" value="METALLOPROTEASE TLDD"/>
    <property type="match status" value="1"/>
</dbReference>
<dbReference type="Pfam" id="PF19290">
    <property type="entry name" value="PmbA_TldD_2nd"/>
    <property type="match status" value="1"/>
</dbReference>
<reference evidence="4 5" key="1">
    <citation type="submission" date="2021-10" db="EMBL/GenBank/DDBJ databases">
        <title>Anaerobic single-cell dispensing facilitates the cultivation of human gut bacteria.</title>
        <authorList>
            <person name="Afrizal A."/>
        </authorList>
    </citation>
    <scope>NUCLEOTIDE SEQUENCE [LARGE SCALE GENOMIC DNA]</scope>
    <source>
        <strain evidence="4 5">CLA-AA-H224</strain>
    </source>
</reference>
<feature type="domain" description="Metalloprotease TldD/E C-terminal" evidence="2">
    <location>
        <begin position="230"/>
        <end position="459"/>
    </location>
</feature>
<protein>
    <submittedName>
        <fullName evidence="4">TldD/PmbA family protein</fullName>
    </submittedName>
</protein>
<dbReference type="InterPro" id="IPR045569">
    <property type="entry name" value="Metalloprtase-TldD/E_C"/>
</dbReference>